<dbReference type="RefSeq" id="WP_145266238.1">
    <property type="nucleotide sequence ID" value="NZ_CP036426.1"/>
</dbReference>
<gene>
    <name evidence="3" type="ORF">ElP_00890</name>
</gene>
<dbReference type="KEGG" id="tpla:ElP_00890"/>
<evidence type="ECO:0000313" key="3">
    <source>
        <dbReference type="EMBL" id="QDV32266.1"/>
    </source>
</evidence>
<accession>A0A518GUK1</accession>
<dbReference type="Pfam" id="PF18929">
    <property type="entry name" value="DUF5678"/>
    <property type="match status" value="1"/>
</dbReference>
<dbReference type="InterPro" id="IPR043734">
    <property type="entry name" value="DUF5678"/>
</dbReference>
<organism evidence="3 4">
    <name type="scientific">Tautonia plasticadhaerens</name>
    <dbReference type="NCBI Taxonomy" id="2527974"/>
    <lineage>
        <taxon>Bacteria</taxon>
        <taxon>Pseudomonadati</taxon>
        <taxon>Planctomycetota</taxon>
        <taxon>Planctomycetia</taxon>
        <taxon>Isosphaerales</taxon>
        <taxon>Isosphaeraceae</taxon>
        <taxon>Tautonia</taxon>
    </lineage>
</organism>
<keyword evidence="4" id="KW-1185">Reference proteome</keyword>
<protein>
    <recommendedName>
        <fullName evidence="2">DUF5678 domain-containing protein</fullName>
    </recommendedName>
</protein>
<feature type="domain" description="DUF5678" evidence="2">
    <location>
        <begin position="33"/>
        <end position="75"/>
    </location>
</feature>
<sequence>MPRTTNPATPRPGADRHAIPQDRWPEPARLRLEYAGRWVAWAEDGRLIADADDFEAVREAARRAGVEQPVCEWLPPIDQARTVGGA</sequence>
<evidence type="ECO:0000313" key="4">
    <source>
        <dbReference type="Proteomes" id="UP000317835"/>
    </source>
</evidence>
<dbReference type="EMBL" id="CP036426">
    <property type="protein sequence ID" value="QDV32266.1"/>
    <property type="molecule type" value="Genomic_DNA"/>
</dbReference>
<name>A0A518GUK1_9BACT</name>
<feature type="region of interest" description="Disordered" evidence="1">
    <location>
        <begin position="1"/>
        <end position="22"/>
    </location>
</feature>
<dbReference type="AlphaFoldDB" id="A0A518GUK1"/>
<evidence type="ECO:0000259" key="2">
    <source>
        <dbReference type="Pfam" id="PF18929"/>
    </source>
</evidence>
<feature type="compositionally biased region" description="Basic and acidic residues" evidence="1">
    <location>
        <begin position="13"/>
        <end position="22"/>
    </location>
</feature>
<evidence type="ECO:0000256" key="1">
    <source>
        <dbReference type="SAM" id="MobiDB-lite"/>
    </source>
</evidence>
<reference evidence="3 4" key="1">
    <citation type="submission" date="2019-02" db="EMBL/GenBank/DDBJ databases">
        <title>Deep-cultivation of Planctomycetes and their phenomic and genomic characterization uncovers novel biology.</title>
        <authorList>
            <person name="Wiegand S."/>
            <person name="Jogler M."/>
            <person name="Boedeker C."/>
            <person name="Pinto D."/>
            <person name="Vollmers J."/>
            <person name="Rivas-Marin E."/>
            <person name="Kohn T."/>
            <person name="Peeters S.H."/>
            <person name="Heuer A."/>
            <person name="Rast P."/>
            <person name="Oberbeckmann S."/>
            <person name="Bunk B."/>
            <person name="Jeske O."/>
            <person name="Meyerdierks A."/>
            <person name="Storesund J.E."/>
            <person name="Kallscheuer N."/>
            <person name="Luecker S."/>
            <person name="Lage O.M."/>
            <person name="Pohl T."/>
            <person name="Merkel B.J."/>
            <person name="Hornburger P."/>
            <person name="Mueller R.-W."/>
            <person name="Bruemmer F."/>
            <person name="Labrenz M."/>
            <person name="Spormann A.M."/>
            <person name="Op den Camp H."/>
            <person name="Overmann J."/>
            <person name="Amann R."/>
            <person name="Jetten M.S.M."/>
            <person name="Mascher T."/>
            <person name="Medema M.H."/>
            <person name="Devos D.P."/>
            <person name="Kaster A.-K."/>
            <person name="Ovreas L."/>
            <person name="Rohde M."/>
            <person name="Galperin M.Y."/>
            <person name="Jogler C."/>
        </authorList>
    </citation>
    <scope>NUCLEOTIDE SEQUENCE [LARGE SCALE GENOMIC DNA]</scope>
    <source>
        <strain evidence="3 4">ElP</strain>
    </source>
</reference>
<proteinExistence type="predicted"/>
<dbReference type="Proteomes" id="UP000317835">
    <property type="component" value="Chromosome"/>
</dbReference>